<dbReference type="Gene3D" id="1.10.533.10">
    <property type="entry name" value="Death Domain, Fas"/>
    <property type="match status" value="1"/>
</dbReference>
<dbReference type="SUPFAM" id="SSF47986">
    <property type="entry name" value="DEATH domain"/>
    <property type="match status" value="1"/>
</dbReference>
<feature type="domain" description="Ubiquitin carboxyl-terminal hydrolase 47 C-terminal" evidence="2">
    <location>
        <begin position="300"/>
        <end position="343"/>
    </location>
</feature>
<dbReference type="EnsemblMetazoa" id="Aqu2.1.11951_001">
    <property type="protein sequence ID" value="Aqu2.1.11951_001"/>
    <property type="gene ID" value="Aqu2.1.11951"/>
</dbReference>
<proteinExistence type="predicted"/>
<feature type="region of interest" description="Disordered" evidence="1">
    <location>
        <begin position="518"/>
        <end position="551"/>
    </location>
</feature>
<accession>A0A1X7TBM4</accession>
<protein>
    <recommendedName>
        <fullName evidence="2">Ubiquitin carboxyl-terminal hydrolase 47 C-terminal domain-containing protein</fullName>
    </recommendedName>
</protein>
<dbReference type="Pfam" id="PF19718">
    <property type="entry name" value="USP47_C"/>
    <property type="match status" value="2"/>
</dbReference>
<dbReference type="InParanoid" id="A0A1X7TBM4"/>
<name>A0A1X7TBM4_AMPQE</name>
<dbReference type="eggNOG" id="KOG4598">
    <property type="taxonomic scope" value="Eukaryota"/>
</dbReference>
<dbReference type="OrthoDB" id="289038at2759"/>
<reference evidence="3" key="1">
    <citation type="submission" date="2017-05" db="UniProtKB">
        <authorList>
            <consortium name="EnsemblMetazoa"/>
        </authorList>
    </citation>
    <scope>IDENTIFICATION</scope>
</reference>
<organism evidence="3">
    <name type="scientific">Amphimedon queenslandica</name>
    <name type="common">Sponge</name>
    <dbReference type="NCBI Taxonomy" id="400682"/>
    <lineage>
        <taxon>Eukaryota</taxon>
        <taxon>Metazoa</taxon>
        <taxon>Porifera</taxon>
        <taxon>Demospongiae</taxon>
        <taxon>Heteroscleromorpha</taxon>
        <taxon>Haplosclerida</taxon>
        <taxon>Niphatidae</taxon>
        <taxon>Amphimedon</taxon>
    </lineage>
</organism>
<sequence length="1047" mass="119004">LMELAPHIPIERCRLVKYNYKNKVMQQSFDEFQHQTIGQIVGRAGDYCLFLETRKENETFKKYSYGGINLKVSVVDLSTGEVGPAKLVRGEKFWTVEELKEHIGELFNIKSSCMRIVLDEGYRSDSFHDISDVGGTGSLISILGIRLIICKQFYVSSDPKDYQKKFKNSLMYKYVNFHIKWIIQLKITLPPAPGPEATPTTTNVTKRGTIMKITSMNEENKEKERKIQVQVDKRITLAQLKEELVPLIGVPTTGFIVYRIRWNEEYEMKGLYETLEYNYSESETELIVRLGRPLGRGEIRIKLYLLQVNNTEFCNFIMESIVTKDTTVREFKKQIIEEAKFGLRLGLRKNTLDVIEAKHRGDVPRCMTECLSQWLGRADNVDSRGGANLSSLSDALLSVNETAVAEKLILSQSLCDSIGIAWLLYAERMLRQEAVSRVVSASPSIPNQREALLTGVKEAVQTDPNSLHTFANVSCTISTNVSLGQTILDDISKYFPTPEVGVVPETIKDHDIVLQDNSSTANETDAAQSGTCSTADTEVTSNSSSQPLSPQIEVPVPQHLFVEYSSIKASYTRMLYNVCKFLKKKLDLDDIKEFLSCYSTSLSKKVEQCSDVSSILRHVKDECSLTNIELLRSVVEEMEITEAKEHIETYRAELKEFYKSISVSLCLNKRFDSVSHLQCETVTFIFDWKPEEHVLQDIKGILSKVSGKLLIIKFIGSSTSIFVSCSFPFSDVGFTVLRMIENFHILMGQGIKKLTIGNLTLWRRQDVRQKVSVVDLSTGEVGPAKLVTGERSWTVEELKQHIGELFNIKSSCMRIVMEEEKYYFGYNTSVRDISDVGGTLREILIISRRYKQLYVSSDPKDYQKEFKDSLIYKFVDFHVSSILLNITLPLAPGPEATPTTTNVTKRGIIMKIISMNEENNGKERKIQVQVDKRITLAQLKEELVLLIGVPPTGFIVYRISGNKEYEMKGLDKTLQYIRSGSELIVRLGRAVLQKGEERIKLYLLQVNNTEFCKYMMESIVANGTPVREFKKQLLKKQKYKELTVSLN</sequence>
<feature type="domain" description="Ubiquitin carboxyl-terminal hydrolase 47 C-terminal" evidence="2">
    <location>
        <begin position="998"/>
        <end position="1040"/>
    </location>
</feature>
<evidence type="ECO:0000259" key="2">
    <source>
        <dbReference type="Pfam" id="PF19718"/>
    </source>
</evidence>
<dbReference type="InterPro" id="IPR045578">
    <property type="entry name" value="USP47_C"/>
</dbReference>
<feature type="compositionally biased region" description="Polar residues" evidence="1">
    <location>
        <begin position="518"/>
        <end position="549"/>
    </location>
</feature>
<dbReference type="AlphaFoldDB" id="A0A1X7TBM4"/>
<evidence type="ECO:0000313" key="3">
    <source>
        <dbReference type="EnsemblMetazoa" id="Aqu2.1.11951_001"/>
    </source>
</evidence>
<dbReference type="CDD" id="cd01670">
    <property type="entry name" value="Death"/>
    <property type="match status" value="1"/>
</dbReference>
<evidence type="ECO:0000256" key="1">
    <source>
        <dbReference type="SAM" id="MobiDB-lite"/>
    </source>
</evidence>
<dbReference type="InterPro" id="IPR011029">
    <property type="entry name" value="DEATH-like_dom_sf"/>
</dbReference>